<evidence type="ECO:0000313" key="8">
    <source>
        <dbReference type="Proteomes" id="UP001632038"/>
    </source>
</evidence>
<dbReference type="InterPro" id="IPR058980">
    <property type="entry name" value="Glyco_transf_N"/>
</dbReference>
<gene>
    <name evidence="7" type="ORF">CASFOL_012780</name>
</gene>
<dbReference type="EC" id="2.4.1.-" evidence="5"/>
<reference evidence="8" key="1">
    <citation type="journal article" date="2024" name="IScience">
        <title>Strigolactones Initiate the Formation of Haustorium-like Structures in Castilleja.</title>
        <authorList>
            <person name="Buerger M."/>
            <person name="Peterson D."/>
            <person name="Chory J."/>
        </authorList>
    </citation>
    <scope>NUCLEOTIDE SEQUENCE [LARGE SCALE GENOMIC DNA]</scope>
</reference>
<comment type="caution">
    <text evidence="7">The sequence shown here is derived from an EMBL/GenBank/DDBJ whole genome shotgun (WGS) entry which is preliminary data.</text>
</comment>
<dbReference type="AlphaFoldDB" id="A0ABD3DM60"/>
<dbReference type="Pfam" id="PF00201">
    <property type="entry name" value="UDPGT"/>
    <property type="match status" value="1"/>
</dbReference>
<dbReference type="GO" id="GO:0008194">
    <property type="term" value="F:UDP-glycosyltransferase activity"/>
    <property type="evidence" value="ECO:0007669"/>
    <property type="project" value="UniProtKB-ARBA"/>
</dbReference>
<keyword evidence="8" id="KW-1185">Reference proteome</keyword>
<evidence type="ECO:0000313" key="7">
    <source>
        <dbReference type="EMBL" id="KAL3641965.1"/>
    </source>
</evidence>
<evidence type="ECO:0000259" key="6">
    <source>
        <dbReference type="Pfam" id="PF26168"/>
    </source>
</evidence>
<dbReference type="PROSITE" id="PS00375">
    <property type="entry name" value="UDPGT"/>
    <property type="match status" value="1"/>
</dbReference>
<evidence type="ECO:0000256" key="2">
    <source>
        <dbReference type="ARBA" id="ARBA00022676"/>
    </source>
</evidence>
<dbReference type="CDD" id="cd03784">
    <property type="entry name" value="GT1_Gtf-like"/>
    <property type="match status" value="1"/>
</dbReference>
<dbReference type="Gene3D" id="3.40.50.2000">
    <property type="entry name" value="Glycogen Phosphorylase B"/>
    <property type="match status" value="2"/>
</dbReference>
<name>A0ABD3DM60_9LAMI</name>
<dbReference type="FunFam" id="3.40.50.2000:FF:000060">
    <property type="entry name" value="Glycosyltransferase"/>
    <property type="match status" value="1"/>
</dbReference>
<organism evidence="7 8">
    <name type="scientific">Castilleja foliolosa</name>
    <dbReference type="NCBI Taxonomy" id="1961234"/>
    <lineage>
        <taxon>Eukaryota</taxon>
        <taxon>Viridiplantae</taxon>
        <taxon>Streptophyta</taxon>
        <taxon>Embryophyta</taxon>
        <taxon>Tracheophyta</taxon>
        <taxon>Spermatophyta</taxon>
        <taxon>Magnoliopsida</taxon>
        <taxon>eudicotyledons</taxon>
        <taxon>Gunneridae</taxon>
        <taxon>Pentapetalae</taxon>
        <taxon>asterids</taxon>
        <taxon>lamiids</taxon>
        <taxon>Lamiales</taxon>
        <taxon>Orobanchaceae</taxon>
        <taxon>Pedicularideae</taxon>
        <taxon>Castillejinae</taxon>
        <taxon>Castilleja</taxon>
    </lineage>
</organism>
<dbReference type="PANTHER" id="PTHR48044:SF82">
    <property type="entry name" value="GLYCOSYLTRANSFERASE"/>
    <property type="match status" value="1"/>
</dbReference>
<keyword evidence="3 4" id="KW-0808">Transferase</keyword>
<protein>
    <recommendedName>
        <fullName evidence="5">Glycosyltransferase</fullName>
        <ecNumber evidence="5">2.4.1.-</ecNumber>
    </recommendedName>
</protein>
<keyword evidence="2 4" id="KW-0328">Glycosyltransferase</keyword>
<dbReference type="SUPFAM" id="SSF53756">
    <property type="entry name" value="UDP-Glycosyltransferase/glycogen phosphorylase"/>
    <property type="match status" value="1"/>
</dbReference>
<sequence>MDPKQTSFKALIFPWLAHGHIFPFLELAKKLSTTKSFHIYFLSTSINLDSVRKSINDDNTISIELVELHLPSLPQLLPHYHTTKNIPPHLMPTLMQAFQMSIPNFSQIIANLMPDLLIYDGFQPWSAKIASSLSIPSVLFATPASAFLSFFHHQYTHKSFDTYPYPEIFLREYEKRDLANQGRSMEVKDTEEGIFVSIFELSYDIVLIKSCKGIEGKYIDYLSNLCRRKIVPTGPLITKNVEKNQESVEIMDWLSKKSPFSTLYISFGSENYLSGEQMREIVKGLEISNVNFIWVVRSPIGSEINSINSIDENLPRDFLDGVKSTSRGMILKEWAPQAGILAHPSVGGFMSHCGWSSVMESVYFGVPILGAPLKLDQPVNCRAAVEAGVGVEVMRSENGEFDGGEVAKAISEVILSESRERFRLKAGELSKVMKMEEEDGFGEITEELIRICTKKNDE</sequence>
<evidence type="ECO:0000256" key="1">
    <source>
        <dbReference type="ARBA" id="ARBA00009995"/>
    </source>
</evidence>
<feature type="domain" description="Glycosyltransferase N-terminal" evidence="6">
    <location>
        <begin position="12"/>
        <end position="235"/>
    </location>
</feature>
<accession>A0ABD3DM60</accession>
<dbReference type="InterPro" id="IPR002213">
    <property type="entry name" value="UDP_glucos_trans"/>
</dbReference>
<evidence type="ECO:0000256" key="4">
    <source>
        <dbReference type="RuleBase" id="RU003718"/>
    </source>
</evidence>
<proteinExistence type="inferred from homology"/>
<dbReference type="EMBL" id="JAVIJP010000016">
    <property type="protein sequence ID" value="KAL3641965.1"/>
    <property type="molecule type" value="Genomic_DNA"/>
</dbReference>
<dbReference type="PANTHER" id="PTHR48044">
    <property type="entry name" value="GLYCOSYLTRANSFERASE"/>
    <property type="match status" value="1"/>
</dbReference>
<evidence type="ECO:0000256" key="3">
    <source>
        <dbReference type="ARBA" id="ARBA00022679"/>
    </source>
</evidence>
<comment type="similarity">
    <text evidence="1 4">Belongs to the UDP-glycosyltransferase family.</text>
</comment>
<dbReference type="Pfam" id="PF26168">
    <property type="entry name" value="Glyco_transf_N"/>
    <property type="match status" value="1"/>
</dbReference>
<dbReference type="InterPro" id="IPR035595">
    <property type="entry name" value="UDP_glycos_trans_CS"/>
</dbReference>
<dbReference type="GO" id="GO:0016138">
    <property type="term" value="P:glycoside biosynthetic process"/>
    <property type="evidence" value="ECO:0007669"/>
    <property type="project" value="UniProtKB-ARBA"/>
</dbReference>
<evidence type="ECO:0000256" key="5">
    <source>
        <dbReference type="RuleBase" id="RU362057"/>
    </source>
</evidence>
<dbReference type="Proteomes" id="UP001632038">
    <property type="component" value="Unassembled WGS sequence"/>
</dbReference>